<feature type="region of interest" description="Disordered" evidence="1">
    <location>
        <begin position="377"/>
        <end position="399"/>
    </location>
</feature>
<dbReference type="PANTHER" id="PTHR33067">
    <property type="entry name" value="RNA-DIRECTED DNA POLYMERASE-RELATED"/>
    <property type="match status" value="1"/>
</dbReference>
<feature type="compositionally biased region" description="Basic and acidic residues" evidence="1">
    <location>
        <begin position="389"/>
        <end position="399"/>
    </location>
</feature>
<dbReference type="CDD" id="cd00303">
    <property type="entry name" value="retropepsin_like"/>
    <property type="match status" value="1"/>
</dbReference>
<dbReference type="AlphaFoldDB" id="A0AAV0G1B4"/>
<dbReference type="InterPro" id="IPR021109">
    <property type="entry name" value="Peptidase_aspartic_dom_sf"/>
</dbReference>
<dbReference type="PANTHER" id="PTHR33067:SF15">
    <property type="entry name" value="RNA-DIRECTED DNA POLYMERASE"/>
    <property type="match status" value="1"/>
</dbReference>
<dbReference type="Gene3D" id="2.40.70.10">
    <property type="entry name" value="Acid Proteases"/>
    <property type="match status" value="1"/>
</dbReference>
<proteinExistence type="predicted"/>
<dbReference type="EMBL" id="CAMAPF010001033">
    <property type="protein sequence ID" value="CAH9141685.1"/>
    <property type="molecule type" value="Genomic_DNA"/>
</dbReference>
<dbReference type="Proteomes" id="UP001152523">
    <property type="component" value="Unassembled WGS sequence"/>
</dbReference>
<accession>A0AAV0G1B4</accession>
<reference evidence="2" key="1">
    <citation type="submission" date="2022-07" db="EMBL/GenBank/DDBJ databases">
        <authorList>
            <person name="Macas J."/>
            <person name="Novak P."/>
            <person name="Neumann P."/>
        </authorList>
    </citation>
    <scope>NUCLEOTIDE SEQUENCE</scope>
</reference>
<evidence type="ECO:0000256" key="1">
    <source>
        <dbReference type="SAM" id="MobiDB-lite"/>
    </source>
</evidence>
<keyword evidence="3" id="KW-1185">Reference proteome</keyword>
<name>A0AAV0G1B4_9ASTE</name>
<feature type="region of interest" description="Disordered" evidence="1">
    <location>
        <begin position="70"/>
        <end position="114"/>
    </location>
</feature>
<feature type="compositionally biased region" description="Acidic residues" evidence="1">
    <location>
        <begin position="82"/>
        <end position="93"/>
    </location>
</feature>
<feature type="compositionally biased region" description="Basic and acidic residues" evidence="1">
    <location>
        <begin position="70"/>
        <end position="81"/>
    </location>
</feature>
<organism evidence="2 3">
    <name type="scientific">Cuscuta epithymum</name>
    <dbReference type="NCBI Taxonomy" id="186058"/>
    <lineage>
        <taxon>Eukaryota</taxon>
        <taxon>Viridiplantae</taxon>
        <taxon>Streptophyta</taxon>
        <taxon>Embryophyta</taxon>
        <taxon>Tracheophyta</taxon>
        <taxon>Spermatophyta</taxon>
        <taxon>Magnoliopsida</taxon>
        <taxon>eudicotyledons</taxon>
        <taxon>Gunneridae</taxon>
        <taxon>Pentapetalae</taxon>
        <taxon>asterids</taxon>
        <taxon>lamiids</taxon>
        <taxon>Solanales</taxon>
        <taxon>Convolvulaceae</taxon>
        <taxon>Cuscuteae</taxon>
        <taxon>Cuscuta</taxon>
        <taxon>Cuscuta subgen. Cuscuta</taxon>
    </lineage>
</organism>
<dbReference type="Pfam" id="PF13650">
    <property type="entry name" value="Asp_protease_2"/>
    <property type="match status" value="1"/>
</dbReference>
<comment type="caution">
    <text evidence="2">The sequence shown here is derived from an EMBL/GenBank/DDBJ whole genome shotgun (WGS) entry which is preliminary data.</text>
</comment>
<dbReference type="SUPFAM" id="SSF50630">
    <property type="entry name" value="Acid proteases"/>
    <property type="match status" value="1"/>
</dbReference>
<feature type="compositionally biased region" description="Basic residues" evidence="1">
    <location>
        <begin position="377"/>
        <end position="388"/>
    </location>
</feature>
<protein>
    <submittedName>
        <fullName evidence="2">Uncharacterized protein</fullName>
    </submittedName>
</protein>
<gene>
    <name evidence="2" type="ORF">CEPIT_LOCUS39321</name>
</gene>
<evidence type="ECO:0000313" key="3">
    <source>
        <dbReference type="Proteomes" id="UP001152523"/>
    </source>
</evidence>
<sequence>MSTMQQSVAQFQETTKSSIQNLENQMSQISIAVSRLEAKDSVKLPSQTEQNPRQHVNAIMLRDETTLKEVHEEEKQAKDGVDPGEDFQPDEEEPTRTKFPPLSSYEPLPPFPEALKDTRKLGNDRDLYEAFANCKVNTPLFTLIKSVPRYAKFLKELCTMKRKDKLKAKQEVKVSERVSAIFQRKLPEKCNDPGMFTIPCKIGETLFPRALLDLGASINVIPYSLYKSLKLDPMHDTGVVIQLADRSSTYPKGVVENVLVKVEILVFPVDFYILEMETDNQATPILLGRPFLKTAQTKIDVSNGSLTLEFDDQKVEFNIFDSTKKQIKEQSLCSLNVFEPHAQHIFIEKKAKEKSILKEKSPQYELEPPVVEAITKKKPQPYWKRPKKKNETRDVHDLT</sequence>
<evidence type="ECO:0000313" key="2">
    <source>
        <dbReference type="EMBL" id="CAH9141685.1"/>
    </source>
</evidence>